<dbReference type="SUPFAM" id="SSF48452">
    <property type="entry name" value="TPR-like"/>
    <property type="match status" value="2"/>
</dbReference>
<gene>
    <name evidence="1" type="ORF">KSZ_00640</name>
</gene>
<dbReference type="PANTHER" id="PTHR10098:SF112">
    <property type="entry name" value="SLR0380 PROTEIN"/>
    <property type="match status" value="1"/>
</dbReference>
<dbReference type="InterPro" id="IPR019734">
    <property type="entry name" value="TPR_rpt"/>
</dbReference>
<accession>A0ABQ3V8S1</accession>
<dbReference type="SMART" id="SM00028">
    <property type="entry name" value="TPR"/>
    <property type="match status" value="5"/>
</dbReference>
<proteinExistence type="predicted"/>
<evidence type="ECO:0000313" key="1">
    <source>
        <dbReference type="EMBL" id="GHO82058.1"/>
    </source>
</evidence>
<dbReference type="EMBL" id="BNJJ01000001">
    <property type="protein sequence ID" value="GHO82058.1"/>
    <property type="molecule type" value="Genomic_DNA"/>
</dbReference>
<dbReference type="RefSeq" id="WP_201359766.1">
    <property type="nucleotide sequence ID" value="NZ_BNJJ01000001.1"/>
</dbReference>
<dbReference type="PANTHER" id="PTHR10098">
    <property type="entry name" value="RAPSYN-RELATED"/>
    <property type="match status" value="1"/>
</dbReference>
<evidence type="ECO:0000313" key="2">
    <source>
        <dbReference type="Proteomes" id="UP000635565"/>
    </source>
</evidence>
<protein>
    <recommendedName>
        <fullName evidence="3">MalT-like TPR region domain-containing protein</fullName>
    </recommendedName>
</protein>
<name>A0ABQ3V8S1_9CHLR</name>
<organism evidence="1 2">
    <name type="scientific">Dictyobacter formicarum</name>
    <dbReference type="NCBI Taxonomy" id="2778368"/>
    <lineage>
        <taxon>Bacteria</taxon>
        <taxon>Bacillati</taxon>
        <taxon>Chloroflexota</taxon>
        <taxon>Ktedonobacteria</taxon>
        <taxon>Ktedonobacterales</taxon>
        <taxon>Dictyobacteraceae</taxon>
        <taxon>Dictyobacter</taxon>
    </lineage>
</organism>
<dbReference type="Proteomes" id="UP000635565">
    <property type="component" value="Unassembled WGS sequence"/>
</dbReference>
<reference evidence="1 2" key="1">
    <citation type="journal article" date="2021" name="Int. J. Syst. Evol. Microbiol.">
        <title>Reticulibacter mediterranei gen. nov., sp. nov., within the new family Reticulibacteraceae fam. nov., and Ktedonospora formicarum gen. nov., sp. nov., Ktedonobacter robiniae sp. nov., Dictyobacter formicarum sp. nov. and Dictyobacter arantiisoli sp. nov., belonging to the class Ktedonobacteria.</title>
        <authorList>
            <person name="Yabe S."/>
            <person name="Zheng Y."/>
            <person name="Wang C.M."/>
            <person name="Sakai Y."/>
            <person name="Abe K."/>
            <person name="Yokota A."/>
            <person name="Donadio S."/>
            <person name="Cavaletti L."/>
            <person name="Monciardini P."/>
        </authorList>
    </citation>
    <scope>NUCLEOTIDE SEQUENCE [LARGE SCALE GENOMIC DNA]</scope>
    <source>
        <strain evidence="1 2">SOSP1-9</strain>
    </source>
</reference>
<dbReference type="Gene3D" id="1.25.40.10">
    <property type="entry name" value="Tetratricopeptide repeat domain"/>
    <property type="match status" value="3"/>
</dbReference>
<evidence type="ECO:0008006" key="3">
    <source>
        <dbReference type="Google" id="ProtNLM"/>
    </source>
</evidence>
<dbReference type="Pfam" id="PF13424">
    <property type="entry name" value="TPR_12"/>
    <property type="match status" value="1"/>
</dbReference>
<sequence>MLETGSDTDDNDTILPLLDEAWKFGVITDEGSGTRITYHFWHPLLVTYLYDDLSSMRRAKLHKQAAESIIRLNKGREENVAATVTMHLEKAGADAARIVYYAELAGNNAYIVSAYADAATHYQTAVHYLKKIQSRDTLPQLISLLERLAECTMNGGGDSEKACNIFYEALELRRSHMTTPDSQSEASQQALLWDQMSWTWRYRGDLQQAWHCWNQGEQLLRDADIAGGPVWARLYYTRSNLYQLEGLYEQALHSAQEALLLLDVGQQQSPVRAPSERKMCKTLMQRIIEGYPDLLGRLQRHMGSIAVDMGQLSQALAYQNKALAFFEQSEELRQIAHVSSNMGFIHLKMAQYSQAQAALRRAQWLAESIGDRPLLSLVSSNLGELDAALGDLTEAEKQYEVALKLSIVLGDREYTSKWNSSLAGILQARGELSEAARCIRQAFSVARSMHNSPSIGQALVALANIRLAQATAVQADEKKRTLLLCHAQKDIERALDLEVEAETRMKGQLALAQIILMRGRQQEARQAFKHIMEEARSTEHLQIMEKARQWLAQV</sequence>
<comment type="caution">
    <text evidence="1">The sequence shown here is derived from an EMBL/GenBank/DDBJ whole genome shotgun (WGS) entry which is preliminary data.</text>
</comment>
<dbReference type="InterPro" id="IPR011990">
    <property type="entry name" value="TPR-like_helical_dom_sf"/>
</dbReference>
<keyword evidence="2" id="KW-1185">Reference proteome</keyword>